<evidence type="ECO:0000313" key="3">
    <source>
        <dbReference type="RefSeq" id="XP_031769857.1"/>
    </source>
</evidence>
<dbReference type="SMART" id="SM00700">
    <property type="entry name" value="JHBP"/>
    <property type="match status" value="1"/>
</dbReference>
<dbReference type="Proteomes" id="UP001652740">
    <property type="component" value="Unplaced"/>
</dbReference>
<name>A0A6J3CAU7_GALME</name>
<organism evidence="2 3">
    <name type="scientific">Galleria mellonella</name>
    <name type="common">Greater wax moth</name>
    <dbReference type="NCBI Taxonomy" id="7137"/>
    <lineage>
        <taxon>Eukaryota</taxon>
        <taxon>Metazoa</taxon>
        <taxon>Ecdysozoa</taxon>
        <taxon>Arthropoda</taxon>
        <taxon>Hexapoda</taxon>
        <taxon>Insecta</taxon>
        <taxon>Pterygota</taxon>
        <taxon>Neoptera</taxon>
        <taxon>Endopterygota</taxon>
        <taxon>Lepidoptera</taxon>
        <taxon>Glossata</taxon>
        <taxon>Ditrysia</taxon>
        <taxon>Pyraloidea</taxon>
        <taxon>Pyralidae</taxon>
        <taxon>Galleriinae</taxon>
        <taxon>Galleria</taxon>
    </lineage>
</organism>
<evidence type="ECO:0000256" key="1">
    <source>
        <dbReference type="SAM" id="SignalP"/>
    </source>
</evidence>
<dbReference type="AlphaFoldDB" id="A0A6J3CAU7"/>
<evidence type="ECO:0000313" key="2">
    <source>
        <dbReference type="Proteomes" id="UP001652740"/>
    </source>
</evidence>
<feature type="chain" id="PRO_5026764172" evidence="1">
    <location>
        <begin position="18"/>
        <end position="277"/>
    </location>
</feature>
<dbReference type="RefSeq" id="XP_052753633.1">
    <property type="nucleotide sequence ID" value="XM_052897673.1"/>
</dbReference>
<accession>A0A6J3CAU7</accession>
<dbReference type="GO" id="GO:0008289">
    <property type="term" value="F:lipid binding"/>
    <property type="evidence" value="ECO:0007669"/>
    <property type="project" value="InterPro"/>
</dbReference>
<dbReference type="GeneID" id="113522828"/>
<dbReference type="RefSeq" id="XP_031769857.1">
    <property type="nucleotide sequence ID" value="XM_031913997.1"/>
</dbReference>
<evidence type="ECO:0000313" key="4">
    <source>
        <dbReference type="RefSeq" id="XP_052753633.1"/>
    </source>
</evidence>
<dbReference type="SUPFAM" id="SSF55394">
    <property type="entry name" value="Bactericidal permeability-increasing protein, BPI"/>
    <property type="match status" value="1"/>
</dbReference>
<protein>
    <submittedName>
        <fullName evidence="3 4">Uncharacterized protein LOC113522828</fullName>
    </submittedName>
</protein>
<dbReference type="InterPro" id="IPR038606">
    <property type="entry name" value="To_sf"/>
</dbReference>
<proteinExistence type="predicted"/>
<dbReference type="RefSeq" id="XP_052753634.1">
    <property type="nucleotide sequence ID" value="XM_052897674.1"/>
</dbReference>
<dbReference type="RefSeq" id="XP_052753635.1">
    <property type="nucleotide sequence ID" value="XM_052897675.1"/>
</dbReference>
<dbReference type="PANTHER" id="PTHR11008:SF29">
    <property type="entry name" value="IP17226P"/>
    <property type="match status" value="1"/>
</dbReference>
<dbReference type="Gene3D" id="3.15.10.30">
    <property type="entry name" value="Haemolymph juvenile hormone binding protein"/>
    <property type="match status" value="1"/>
</dbReference>
<sequence>MKNICLVLLIASAYVGAAVPYESEQVIDHVEGKLSESHFDLNLKSLTTEPNDEQFATDLEALENSVSRSLLEDLIINLLEVFRDIVINGNDFLPPLDPLVIDQVGPFELSVTGVRASATIRDIRAEGLRWYVIDRVSFNPIRLTVSVHVTQPWFSLSCRYNTQARILLVRHRAAGNFRLFVHRIEVGVDVRLGTNLLGGYLTLRELNIKIDIHDTLVHVDGMTGSRLINRFISNLVQNISQDLVQKHVDSVGDILSSVLFDVINEVLKDYTINDILG</sequence>
<gene>
    <name evidence="3 4 5 6" type="primary">LOC113522828</name>
</gene>
<dbReference type="OrthoDB" id="6370791at2759"/>
<feature type="signal peptide" evidence="1">
    <location>
        <begin position="1"/>
        <end position="17"/>
    </location>
</feature>
<dbReference type="InterPro" id="IPR010562">
    <property type="entry name" value="Haemolymph_juvenile_hormone-bd"/>
</dbReference>
<keyword evidence="1" id="KW-0732">Signal</keyword>
<dbReference type="GO" id="GO:0005615">
    <property type="term" value="C:extracellular space"/>
    <property type="evidence" value="ECO:0007669"/>
    <property type="project" value="TreeGrafter"/>
</dbReference>
<dbReference type="InParanoid" id="A0A6J3CAU7"/>
<reference evidence="3" key="1">
    <citation type="submission" date="2025-04" db="UniProtKB">
        <authorList>
            <consortium name="RefSeq"/>
        </authorList>
    </citation>
    <scope>IDENTIFICATION</scope>
    <source>
        <tissue evidence="3">Whole adult</tissue>
        <tissue evidence="4 5">Whole larvae</tissue>
    </source>
</reference>
<evidence type="ECO:0000313" key="6">
    <source>
        <dbReference type="RefSeq" id="XP_052753635.1"/>
    </source>
</evidence>
<dbReference type="PANTHER" id="PTHR11008">
    <property type="entry name" value="PROTEIN TAKEOUT-LIKE PROTEIN"/>
    <property type="match status" value="1"/>
</dbReference>
<keyword evidence="2" id="KW-1185">Reference proteome</keyword>
<evidence type="ECO:0000313" key="5">
    <source>
        <dbReference type="RefSeq" id="XP_052753634.1"/>
    </source>
</evidence>
<dbReference type="Pfam" id="PF06585">
    <property type="entry name" value="JHBP"/>
    <property type="match status" value="1"/>
</dbReference>
<dbReference type="InterPro" id="IPR017943">
    <property type="entry name" value="Bactericidal_perm-incr_a/b_dom"/>
</dbReference>
<dbReference type="KEGG" id="gmw:113522828"/>